<dbReference type="RefSeq" id="WP_102879149.1">
    <property type="nucleotide sequence ID" value="NZ_CP063455.1"/>
</dbReference>
<reference evidence="3 4" key="1">
    <citation type="submission" date="2018-06" db="EMBL/GenBank/DDBJ databases">
        <title>Pseudomonas diversity within urban Lake Michigan freshwaters.</title>
        <authorList>
            <person name="Batrich M."/>
            <person name="Hatzopoulos T."/>
            <person name="Putonti C."/>
        </authorList>
    </citation>
    <scope>NUCLEOTIDE SEQUENCE [LARGE SCALE GENOMIC DNA]</scope>
    <source>
        <strain evidence="3 4">MB-090624</strain>
    </source>
</reference>
<dbReference type="OrthoDB" id="9779941at2"/>
<proteinExistence type="predicted"/>
<dbReference type="GO" id="GO:0032259">
    <property type="term" value="P:methylation"/>
    <property type="evidence" value="ECO:0007669"/>
    <property type="project" value="UniProtKB-KW"/>
</dbReference>
<keyword evidence="3" id="KW-0489">Methyltransferase</keyword>
<sequence length="248" mass="27848">MSSLITSPATLYETVGDGVESSNASWSFGGSTPQHFDSHVSKSVPKYKDGHNIVLSLSDFFVKSDSTCYELGSSTGTLTRQLAQRHCASVKWVGIDVEEAMTRKANELLSASPQHNVSFVTDDILTFPYEKSDLIVAYYTIQFVHPRIRQALFDRIYETLNWGGAFIMFEKVRGPDARFQDILSSLYVDYKRDQGYNAEEILAKTRSLKGVLEPFSTAGNIDMLSRAGFKDITSIFKYICFEGFFCIK</sequence>
<evidence type="ECO:0000256" key="1">
    <source>
        <dbReference type="ARBA" id="ARBA00022679"/>
    </source>
</evidence>
<accession>A0A9Q6IBC6</accession>
<dbReference type="PANTHER" id="PTHR43861">
    <property type="entry name" value="TRANS-ACONITATE 2-METHYLTRANSFERASE-RELATED"/>
    <property type="match status" value="1"/>
</dbReference>
<keyword evidence="1" id="KW-0808">Transferase</keyword>
<dbReference type="CDD" id="cd02440">
    <property type="entry name" value="AdoMet_MTases"/>
    <property type="match status" value="1"/>
</dbReference>
<dbReference type="AlphaFoldDB" id="A0A9Q6IBC6"/>
<organism evidence="3 4">
    <name type="scientific">Pseudomonas protegens</name>
    <dbReference type="NCBI Taxonomy" id="380021"/>
    <lineage>
        <taxon>Bacteria</taxon>
        <taxon>Pseudomonadati</taxon>
        <taxon>Pseudomonadota</taxon>
        <taxon>Gammaproteobacteria</taxon>
        <taxon>Pseudomonadales</taxon>
        <taxon>Pseudomonadaceae</taxon>
        <taxon>Pseudomonas</taxon>
    </lineage>
</organism>
<gene>
    <name evidence="3" type="ORF">DMX08_26295</name>
</gene>
<dbReference type="EMBL" id="QJRN01000020">
    <property type="protein sequence ID" value="PYC30762.1"/>
    <property type="molecule type" value="Genomic_DNA"/>
</dbReference>
<dbReference type="Gene3D" id="3.40.50.150">
    <property type="entry name" value="Vaccinia Virus protein VP39"/>
    <property type="match status" value="1"/>
</dbReference>
<comment type="caution">
    <text evidence="3">The sequence shown here is derived from an EMBL/GenBank/DDBJ whole genome shotgun (WGS) entry which is preliminary data.</text>
</comment>
<dbReference type="PANTHER" id="PTHR43861:SF2">
    <property type="entry name" value="CARBOXY-S-ADENOSYL-L-METHIONINE SYNTHASE"/>
    <property type="match status" value="1"/>
</dbReference>
<evidence type="ECO:0000313" key="4">
    <source>
        <dbReference type="Proteomes" id="UP000248188"/>
    </source>
</evidence>
<dbReference type="Proteomes" id="UP000248188">
    <property type="component" value="Unassembled WGS sequence"/>
</dbReference>
<dbReference type="Pfam" id="PF13649">
    <property type="entry name" value="Methyltransf_25"/>
    <property type="match status" value="1"/>
</dbReference>
<feature type="domain" description="Methyltransferase" evidence="2">
    <location>
        <begin position="70"/>
        <end position="164"/>
    </location>
</feature>
<name>A0A9Q6IBC6_9PSED</name>
<dbReference type="InterPro" id="IPR029063">
    <property type="entry name" value="SAM-dependent_MTases_sf"/>
</dbReference>
<evidence type="ECO:0000313" key="3">
    <source>
        <dbReference type="EMBL" id="PYC30762.1"/>
    </source>
</evidence>
<protein>
    <submittedName>
        <fullName evidence="3">Methyltransferase domain-containing protein</fullName>
    </submittedName>
</protein>
<evidence type="ECO:0000259" key="2">
    <source>
        <dbReference type="Pfam" id="PF13649"/>
    </source>
</evidence>
<dbReference type="SUPFAM" id="SSF53335">
    <property type="entry name" value="S-adenosyl-L-methionine-dependent methyltransferases"/>
    <property type="match status" value="1"/>
</dbReference>
<dbReference type="GO" id="GO:0008168">
    <property type="term" value="F:methyltransferase activity"/>
    <property type="evidence" value="ECO:0007669"/>
    <property type="project" value="UniProtKB-KW"/>
</dbReference>
<dbReference type="InterPro" id="IPR041698">
    <property type="entry name" value="Methyltransf_25"/>
</dbReference>